<dbReference type="Proteomes" id="UP000278006">
    <property type="component" value="Unassembled WGS sequence"/>
</dbReference>
<comment type="caution">
    <text evidence="2">The sequence shown here is derived from an EMBL/GenBank/DDBJ whole genome shotgun (WGS) entry which is preliminary data.</text>
</comment>
<gene>
    <name evidence="2" type="ORF">D8I35_02620</name>
</gene>
<dbReference type="AlphaFoldDB" id="A0A3M6QYH2"/>
<dbReference type="NCBIfam" id="NF006989">
    <property type="entry name" value="PRK09454.1"/>
    <property type="match status" value="1"/>
</dbReference>
<sequence length="263" mass="29149">MTNPHHSATRPEWTEWPYPFWVAHRGAGKLAPENTMAAFRHGAHFGYRMFECDAKLSRDGVLFLMHDTELARTTNGEGIAAEQDWGTLAQLDAGSWHSRRWAGEPLPTLRNLLHWCIRNHYAINIEIKPSPGAESETGRAVAELVAQIWPDTLPPPLLSSFKPQALAAARQAVPAQTRALLMDEWSDGSLALAGELGCAALVCNQLLWTPERVQQCHGRLLRALSYTVNEAEHAQRLKDLGTDGIITDRIDLFSPIGTTHAPL</sequence>
<dbReference type="Gene3D" id="3.20.20.190">
    <property type="entry name" value="Phosphatidylinositol (PI) phosphodiesterase"/>
    <property type="match status" value="1"/>
</dbReference>
<dbReference type="PANTHER" id="PTHR46211:SF1">
    <property type="entry name" value="GLYCEROPHOSPHODIESTER PHOSPHODIESTERASE, CYTOPLASMIC"/>
    <property type="match status" value="1"/>
</dbReference>
<dbReference type="GO" id="GO:0006629">
    <property type="term" value="P:lipid metabolic process"/>
    <property type="evidence" value="ECO:0007669"/>
    <property type="project" value="InterPro"/>
</dbReference>
<feature type="domain" description="GP-PDE" evidence="1">
    <location>
        <begin position="19"/>
        <end position="257"/>
    </location>
</feature>
<evidence type="ECO:0000313" key="3">
    <source>
        <dbReference type="Proteomes" id="UP000278006"/>
    </source>
</evidence>
<dbReference type="OrthoDB" id="9795622at2"/>
<dbReference type="PANTHER" id="PTHR46211">
    <property type="entry name" value="GLYCEROPHOSPHORYL DIESTER PHOSPHODIESTERASE"/>
    <property type="match status" value="1"/>
</dbReference>
<keyword evidence="3" id="KW-1185">Reference proteome</keyword>
<dbReference type="RefSeq" id="WP_122226161.1">
    <property type="nucleotide sequence ID" value="NZ_RDQO01000001.1"/>
</dbReference>
<evidence type="ECO:0000313" key="2">
    <source>
        <dbReference type="EMBL" id="RMX08038.1"/>
    </source>
</evidence>
<dbReference type="InterPro" id="IPR017946">
    <property type="entry name" value="PLC-like_Pdiesterase_TIM-brl"/>
</dbReference>
<dbReference type="GO" id="GO:0008889">
    <property type="term" value="F:glycerophosphodiester phosphodiesterase activity"/>
    <property type="evidence" value="ECO:0007669"/>
    <property type="project" value="UniProtKB-EC"/>
</dbReference>
<dbReference type="EMBL" id="RDQO01000001">
    <property type="protein sequence ID" value="RMX08038.1"/>
    <property type="molecule type" value="Genomic_DNA"/>
</dbReference>
<dbReference type="InterPro" id="IPR030395">
    <property type="entry name" value="GP_PDE_dom"/>
</dbReference>
<name>A0A3M6QYH2_9BURK</name>
<dbReference type="Pfam" id="PF03009">
    <property type="entry name" value="GDPD"/>
    <property type="match status" value="1"/>
</dbReference>
<organism evidence="2 3">
    <name type="scientific">Corticibacter populi</name>
    <dbReference type="NCBI Taxonomy" id="1550736"/>
    <lineage>
        <taxon>Bacteria</taxon>
        <taxon>Pseudomonadati</taxon>
        <taxon>Pseudomonadota</taxon>
        <taxon>Betaproteobacteria</taxon>
        <taxon>Burkholderiales</taxon>
        <taxon>Comamonadaceae</taxon>
        <taxon>Corticibacter</taxon>
    </lineage>
</organism>
<proteinExistence type="predicted"/>
<dbReference type="SUPFAM" id="SSF51695">
    <property type="entry name" value="PLC-like phosphodiesterases"/>
    <property type="match status" value="1"/>
</dbReference>
<evidence type="ECO:0000259" key="1">
    <source>
        <dbReference type="PROSITE" id="PS51704"/>
    </source>
</evidence>
<accession>A0A3M6QYH2</accession>
<protein>
    <submittedName>
        <fullName evidence="2">Glycerophosphodiester phosphodiesterase</fullName>
        <ecNumber evidence="2">3.1.4.46</ecNumber>
    </submittedName>
</protein>
<dbReference type="EC" id="3.1.4.46" evidence="2"/>
<keyword evidence="2" id="KW-0378">Hydrolase</keyword>
<reference evidence="2 3" key="1">
    <citation type="submission" date="2018-10" db="EMBL/GenBank/DDBJ databases">
        <title>Draft genome of Cortibacter populi DSM10536.</title>
        <authorList>
            <person name="Bernier A.-M."/>
            <person name="Bernard K."/>
        </authorList>
    </citation>
    <scope>NUCLEOTIDE SEQUENCE [LARGE SCALE GENOMIC DNA]</scope>
    <source>
        <strain evidence="2 3">DSM 105136</strain>
    </source>
</reference>
<dbReference type="PROSITE" id="PS51704">
    <property type="entry name" value="GP_PDE"/>
    <property type="match status" value="1"/>
</dbReference>